<gene>
    <name evidence="4" type="ORF">BH720_22260</name>
</gene>
<dbReference type="Gene3D" id="3.40.50.1820">
    <property type="entry name" value="alpha/beta hydrolase"/>
    <property type="match status" value="1"/>
</dbReference>
<dbReference type="EMBL" id="MJGC01000105">
    <property type="protein sequence ID" value="OEJ72969.1"/>
    <property type="molecule type" value="Genomic_DNA"/>
</dbReference>
<dbReference type="PANTHER" id="PTHR10655:SF17">
    <property type="entry name" value="LYSOPHOSPHOLIPASE-LIKE PROTEIN 1"/>
    <property type="match status" value="1"/>
</dbReference>
<evidence type="ECO:0000259" key="3">
    <source>
        <dbReference type="Pfam" id="PF02230"/>
    </source>
</evidence>
<dbReference type="Pfam" id="PF02230">
    <property type="entry name" value="Abhydrolase_2"/>
    <property type="match status" value="1"/>
</dbReference>
<evidence type="ECO:0000256" key="2">
    <source>
        <dbReference type="ARBA" id="ARBA00022801"/>
    </source>
</evidence>
<dbReference type="OrthoDB" id="9801763at2"/>
<dbReference type="InterPro" id="IPR029058">
    <property type="entry name" value="AB_hydrolase_fold"/>
</dbReference>
<dbReference type="SUPFAM" id="SSF53474">
    <property type="entry name" value="alpha/beta-Hydrolases"/>
    <property type="match status" value="1"/>
</dbReference>
<proteinExistence type="inferred from homology"/>
<evidence type="ECO:0000256" key="1">
    <source>
        <dbReference type="ARBA" id="ARBA00006499"/>
    </source>
</evidence>
<feature type="domain" description="Phospholipase/carboxylesterase/thioesterase" evidence="3">
    <location>
        <begin position="13"/>
        <end position="202"/>
    </location>
</feature>
<sequence length="203" mass="22391">MSLEFISVPRTTSQTPAGLVVCLHGWGANAQDLASFSGELDLDNYQFFFPDAPFPHPNVPGGKMWYDLERQDFQQLADSRQRLGNFLNSLAEKTSVPLSRTFLSGFSQGGAMTLDVGLTLPLAGLISLSGYLHAEPQASTDGYPPILMMHGQQDQVVPLSAAQRAQMVLSELGATVDYHEFNIGHWIVPEQLTLMRRFIQLHS</sequence>
<dbReference type="InterPro" id="IPR050565">
    <property type="entry name" value="LYPA1-2/EST-like"/>
</dbReference>
<evidence type="ECO:0000313" key="4">
    <source>
        <dbReference type="EMBL" id="OEJ72969.1"/>
    </source>
</evidence>
<keyword evidence="2" id="KW-0378">Hydrolase</keyword>
<comment type="similarity">
    <text evidence="1">Belongs to the AB hydrolase superfamily. AB hydrolase 2 family.</text>
</comment>
<protein>
    <submittedName>
        <fullName evidence="4">Serine esterase</fullName>
    </submittedName>
</protein>
<dbReference type="AlphaFoldDB" id="A0A1E5QE80"/>
<organism evidence="4">
    <name type="scientific">Desertifilum tharense IPPAS B-1220</name>
    <dbReference type="NCBI Taxonomy" id="1781255"/>
    <lineage>
        <taxon>Bacteria</taxon>
        <taxon>Bacillati</taxon>
        <taxon>Cyanobacteriota</taxon>
        <taxon>Cyanophyceae</taxon>
        <taxon>Desertifilales</taxon>
        <taxon>Desertifilaceae</taxon>
        <taxon>Desertifilum</taxon>
    </lineage>
</organism>
<accession>A0A1E5QE80</accession>
<dbReference type="InterPro" id="IPR003140">
    <property type="entry name" value="PLipase/COase/thioEstase"/>
</dbReference>
<dbReference type="STRING" id="1781255.BH720_22260"/>
<reference evidence="4" key="1">
    <citation type="submission" date="2016-09" db="EMBL/GenBank/DDBJ databases">
        <title>Draft genome of thermotolerant cyanobacterium Desertifilum sp. strain IPPAS B-1220.</title>
        <authorList>
            <person name="Sinetova M.A."/>
            <person name="Bolakhan K."/>
            <person name="Zayadan B.K."/>
            <person name="Mironov K.S."/>
            <person name="Ustinova V."/>
            <person name="Kupriyanova E.V."/>
            <person name="Sidorov R.A."/>
            <person name="Skrypnik A.N."/>
            <person name="Gogoleva N.E."/>
            <person name="Gogolev Y.V."/>
            <person name="Los D.A."/>
        </authorList>
    </citation>
    <scope>NUCLEOTIDE SEQUENCE [LARGE SCALE GENOMIC DNA]</scope>
    <source>
        <strain evidence="4">IPPAS B-1220</strain>
    </source>
</reference>
<dbReference type="PANTHER" id="PTHR10655">
    <property type="entry name" value="LYSOPHOSPHOLIPASE-RELATED"/>
    <property type="match status" value="1"/>
</dbReference>
<name>A0A1E5QE80_9CYAN</name>
<dbReference type="GO" id="GO:0016787">
    <property type="term" value="F:hydrolase activity"/>
    <property type="evidence" value="ECO:0007669"/>
    <property type="project" value="UniProtKB-KW"/>
</dbReference>
<dbReference type="RefSeq" id="WP_069969419.1">
    <property type="nucleotide sequence ID" value="NZ_CM124774.1"/>
</dbReference>
<comment type="caution">
    <text evidence="4">The sequence shown here is derived from an EMBL/GenBank/DDBJ whole genome shotgun (WGS) entry which is preliminary data.</text>
</comment>